<dbReference type="RefSeq" id="WP_408340735.1">
    <property type="nucleotide sequence ID" value="NZ_JAQQCF010000059.1"/>
</dbReference>
<keyword evidence="2" id="KW-1185">Reference proteome</keyword>
<proteinExistence type="predicted"/>
<protein>
    <recommendedName>
        <fullName evidence="3">Short-chain dehydrogenase/reductase SDR</fullName>
    </recommendedName>
</protein>
<dbReference type="Proteomes" id="UP001629432">
    <property type="component" value="Unassembled WGS sequence"/>
</dbReference>
<evidence type="ECO:0000313" key="2">
    <source>
        <dbReference type="Proteomes" id="UP001629432"/>
    </source>
</evidence>
<organism evidence="1 2">
    <name type="scientific">Paraburkholderia metrosideri</name>
    <dbReference type="NCBI Taxonomy" id="580937"/>
    <lineage>
        <taxon>Bacteria</taxon>
        <taxon>Pseudomonadati</taxon>
        <taxon>Pseudomonadota</taxon>
        <taxon>Betaproteobacteria</taxon>
        <taxon>Burkholderiales</taxon>
        <taxon>Burkholderiaceae</taxon>
        <taxon>Paraburkholderia</taxon>
    </lineage>
</organism>
<reference evidence="1 2" key="1">
    <citation type="journal article" date="2024" name="Chem. Sci.">
        <title>Discovery of megapolipeptins by genome mining of a Burkholderiales bacteria collection.</title>
        <authorList>
            <person name="Paulo B.S."/>
            <person name="Recchia M.J.J."/>
            <person name="Lee S."/>
            <person name="Fergusson C.H."/>
            <person name="Romanowski S.B."/>
            <person name="Hernandez A."/>
            <person name="Krull N."/>
            <person name="Liu D.Y."/>
            <person name="Cavanagh H."/>
            <person name="Bos A."/>
            <person name="Gray C.A."/>
            <person name="Murphy B.T."/>
            <person name="Linington R.G."/>
            <person name="Eustaquio A.S."/>
        </authorList>
    </citation>
    <scope>NUCLEOTIDE SEQUENCE [LARGE SCALE GENOMIC DNA]</scope>
    <source>
        <strain evidence="1 2">RL17-338-BIC-A</strain>
    </source>
</reference>
<dbReference type="EMBL" id="JAQQCF010000059">
    <property type="protein sequence ID" value="MFM0642152.1"/>
    <property type="molecule type" value="Genomic_DNA"/>
</dbReference>
<evidence type="ECO:0008006" key="3">
    <source>
        <dbReference type="Google" id="ProtNLM"/>
    </source>
</evidence>
<comment type="caution">
    <text evidence="1">The sequence shown here is derived from an EMBL/GenBank/DDBJ whole genome shotgun (WGS) entry which is preliminary data.</text>
</comment>
<evidence type="ECO:0000313" key="1">
    <source>
        <dbReference type="EMBL" id="MFM0642152.1"/>
    </source>
</evidence>
<accession>A0ABW9E7T2</accession>
<name>A0ABW9E7T2_9BURK</name>
<gene>
    <name evidence="1" type="ORF">PQQ63_36305</name>
</gene>
<dbReference type="Gene3D" id="3.40.50.720">
    <property type="entry name" value="NAD(P)-binding Rossmann-like Domain"/>
    <property type="match status" value="1"/>
</dbReference>
<sequence length="61" mass="6912">MIEPGAVWTEFGHNIDQQARRRELDALMPEDVGQALVYAFAQPARVLVEEILVRPVKQIVP</sequence>